<reference evidence="3 4" key="1">
    <citation type="submission" date="2024-07" db="EMBL/GenBank/DDBJ databases">
        <title>Section-level genome sequencing and comparative genomics of Aspergillus sections Usti and Cavernicolus.</title>
        <authorList>
            <consortium name="Lawrence Berkeley National Laboratory"/>
            <person name="Nybo J.L."/>
            <person name="Vesth T.C."/>
            <person name="Theobald S."/>
            <person name="Frisvad J.C."/>
            <person name="Larsen T.O."/>
            <person name="Kjaerboelling I."/>
            <person name="Rothschild-Mancinelli K."/>
            <person name="Lyhne E.K."/>
            <person name="Kogle M.E."/>
            <person name="Barry K."/>
            <person name="Clum A."/>
            <person name="Na H."/>
            <person name="Ledsgaard L."/>
            <person name="Lin J."/>
            <person name="Lipzen A."/>
            <person name="Kuo A."/>
            <person name="Riley R."/>
            <person name="Mondo S."/>
            <person name="LaButti K."/>
            <person name="Haridas S."/>
            <person name="Pangalinan J."/>
            <person name="Salamov A.A."/>
            <person name="Simmons B.A."/>
            <person name="Magnuson J.K."/>
            <person name="Chen J."/>
            <person name="Drula E."/>
            <person name="Henrissat B."/>
            <person name="Wiebenga A."/>
            <person name="Lubbers R.J."/>
            <person name="Gomes A.C."/>
            <person name="Macurrencykelacurrency M.R."/>
            <person name="Stajich J."/>
            <person name="Grigoriev I.V."/>
            <person name="Mortensen U.H."/>
            <person name="De vries R.P."/>
            <person name="Baker S.E."/>
            <person name="Andersen M.R."/>
        </authorList>
    </citation>
    <scope>NUCLEOTIDE SEQUENCE [LARGE SCALE GENOMIC DNA]</scope>
    <source>
        <strain evidence="3 4">CBS 756.74</strain>
    </source>
</reference>
<name>A0ABR4K5L3_9EURO</name>
<proteinExistence type="predicted"/>
<feature type="domain" description="Nephrocystin 3-like N-terminal" evidence="2">
    <location>
        <begin position="203"/>
        <end position="352"/>
    </location>
</feature>
<evidence type="ECO:0000256" key="1">
    <source>
        <dbReference type="ARBA" id="ARBA00022737"/>
    </source>
</evidence>
<dbReference type="Gene3D" id="3.40.50.300">
    <property type="entry name" value="P-loop containing nucleotide triphosphate hydrolases"/>
    <property type="match status" value="1"/>
</dbReference>
<organism evidence="3 4">
    <name type="scientific">Aspergillus pseudodeflectus</name>
    <dbReference type="NCBI Taxonomy" id="176178"/>
    <lineage>
        <taxon>Eukaryota</taxon>
        <taxon>Fungi</taxon>
        <taxon>Dikarya</taxon>
        <taxon>Ascomycota</taxon>
        <taxon>Pezizomycotina</taxon>
        <taxon>Eurotiomycetes</taxon>
        <taxon>Eurotiomycetidae</taxon>
        <taxon>Eurotiales</taxon>
        <taxon>Aspergillaceae</taxon>
        <taxon>Aspergillus</taxon>
        <taxon>Aspergillus subgen. Nidulantes</taxon>
    </lineage>
</organism>
<dbReference type="InterPro" id="IPR056884">
    <property type="entry name" value="NPHP3-like_N"/>
</dbReference>
<keyword evidence="4" id="KW-1185">Reference proteome</keyword>
<dbReference type="InterPro" id="IPR027417">
    <property type="entry name" value="P-loop_NTPase"/>
</dbReference>
<protein>
    <recommendedName>
        <fullName evidence="2">Nephrocystin 3-like N-terminal domain-containing protein</fullName>
    </recommendedName>
</protein>
<evidence type="ECO:0000259" key="2">
    <source>
        <dbReference type="Pfam" id="PF24883"/>
    </source>
</evidence>
<sequence length="359" mass="39840">MILSLICDPNASGDAYRNEREPHSRPTSDDLWTQAATSLSKKDQANLDFQRSDKLEILSDLLSLTEKEIQRCEKLGDVAVQYDPVHASLPWAGIRFLLEVTVSDFNAAELILEHATSLAEMIPRYTIFEQIFLQSTSGAAPELERGLTVLYAKMLLYLAKAKAQFQHGTLKRSVKNVLLITPDFENHFQGILGAQITVDRCAAIVGREKYGNSKLVSAVIEDTLQSSQTGQSPLPVYFYCSRNPAEPSRSIPSEVIASIARQLARTSPTGPLLQPAIARYEEQEVQGFAAERLTLGESQSLIIDLLALHPVASIIIDALDECDPDTRAEILDMFTNIFHNSSTLVKLFISSRDDQDILY</sequence>
<evidence type="ECO:0000313" key="4">
    <source>
        <dbReference type="Proteomes" id="UP001610444"/>
    </source>
</evidence>
<dbReference type="Proteomes" id="UP001610444">
    <property type="component" value="Unassembled WGS sequence"/>
</dbReference>
<keyword evidence="1" id="KW-0677">Repeat</keyword>
<accession>A0ABR4K5L3</accession>
<dbReference type="PANTHER" id="PTHR10039:SF16">
    <property type="entry name" value="GPI INOSITOL-DEACYLASE"/>
    <property type="match status" value="1"/>
</dbReference>
<dbReference type="PANTHER" id="PTHR10039">
    <property type="entry name" value="AMELOGENIN"/>
    <property type="match status" value="1"/>
</dbReference>
<comment type="caution">
    <text evidence="3">The sequence shown here is derived from an EMBL/GenBank/DDBJ whole genome shotgun (WGS) entry which is preliminary data.</text>
</comment>
<dbReference type="RefSeq" id="XP_070897777.1">
    <property type="nucleotide sequence ID" value="XM_071045959.1"/>
</dbReference>
<dbReference type="EMBL" id="JBFXLR010000028">
    <property type="protein sequence ID" value="KAL2847596.1"/>
    <property type="molecule type" value="Genomic_DNA"/>
</dbReference>
<dbReference type="GeneID" id="98161123"/>
<gene>
    <name evidence="3" type="ORF">BJX68DRAFT_267999</name>
</gene>
<dbReference type="Pfam" id="PF24883">
    <property type="entry name" value="NPHP3_N"/>
    <property type="match status" value="1"/>
</dbReference>
<evidence type="ECO:0000313" key="3">
    <source>
        <dbReference type="EMBL" id="KAL2847596.1"/>
    </source>
</evidence>